<dbReference type="GO" id="GO:0005737">
    <property type="term" value="C:cytoplasm"/>
    <property type="evidence" value="ECO:0007669"/>
    <property type="project" value="TreeGrafter"/>
</dbReference>
<dbReference type="VEuPathDB" id="TriTrypDB:LPMP_310990"/>
<dbReference type="eggNOG" id="ENOG502RYRM">
    <property type="taxonomic scope" value="Eukaryota"/>
</dbReference>
<accession>A0A088SFX4</accession>
<dbReference type="EMBL" id="CP009400">
    <property type="protein sequence ID" value="AIO00687.1"/>
    <property type="molecule type" value="Genomic_DNA"/>
</dbReference>
<reference evidence="4 5" key="1">
    <citation type="journal article" date="2015" name="Sci. Rep.">
        <title>The genome of Leishmania panamensis: insights into genomics of the L. (Viannia) subgenus.</title>
        <authorList>
            <person name="Llanes A."/>
            <person name="Restrepo C.M."/>
            <person name="Vecchio G.D."/>
            <person name="Anguizola F.J."/>
            <person name="Lleonart R."/>
        </authorList>
    </citation>
    <scope>NUCLEOTIDE SEQUENCE [LARGE SCALE GENOMIC DNA]</scope>
    <source>
        <strain evidence="4 5">MHOM/PA/94/PSC-1</strain>
    </source>
</reference>
<keyword evidence="2" id="KW-0436">Ligase</keyword>
<evidence type="ECO:0000256" key="2">
    <source>
        <dbReference type="ARBA" id="ARBA00022598"/>
    </source>
</evidence>
<evidence type="ECO:0000313" key="5">
    <source>
        <dbReference type="Proteomes" id="UP000063063"/>
    </source>
</evidence>
<dbReference type="InterPro" id="IPR004143">
    <property type="entry name" value="BPL_LPL_catalytic"/>
</dbReference>
<dbReference type="GeneID" id="22577525"/>
<dbReference type="Pfam" id="PF03099">
    <property type="entry name" value="BPL_LplA_LipB"/>
    <property type="match status" value="1"/>
</dbReference>
<feature type="domain" description="BPL/LPL catalytic" evidence="3">
    <location>
        <begin position="3"/>
        <end position="219"/>
    </location>
</feature>
<evidence type="ECO:0000259" key="3">
    <source>
        <dbReference type="PROSITE" id="PS51733"/>
    </source>
</evidence>
<dbReference type="Gene3D" id="3.30.930.10">
    <property type="entry name" value="Bira Bifunctional Protein, Domain 2"/>
    <property type="match status" value="1"/>
</dbReference>
<evidence type="ECO:0000313" key="4">
    <source>
        <dbReference type="EMBL" id="AIO00687.1"/>
    </source>
</evidence>
<dbReference type="InterPro" id="IPR004408">
    <property type="entry name" value="Biotin_CoA_COase_ligase"/>
</dbReference>
<proteinExistence type="inferred from homology"/>
<dbReference type="InterPro" id="IPR045864">
    <property type="entry name" value="aa-tRNA-synth_II/BPL/LPL"/>
</dbReference>
<comment type="similarity">
    <text evidence="1">Belongs to the biotin--protein ligase family.</text>
</comment>
<dbReference type="AlphaFoldDB" id="A0A088SFX4"/>
<dbReference type="OrthoDB" id="10250105at2759"/>
<dbReference type="VEuPathDB" id="TriTrypDB:LPAL13_310016700"/>
<dbReference type="NCBIfam" id="TIGR00121">
    <property type="entry name" value="birA_ligase"/>
    <property type="match status" value="1"/>
</dbReference>
<dbReference type="CDD" id="cd16442">
    <property type="entry name" value="BPL"/>
    <property type="match status" value="1"/>
</dbReference>
<dbReference type="GO" id="GO:0004077">
    <property type="term" value="F:biotin--[biotin carboxyl-carrier protein] ligase activity"/>
    <property type="evidence" value="ECO:0007669"/>
    <property type="project" value="UniProtKB-EC"/>
</dbReference>
<dbReference type="PROSITE" id="PS51733">
    <property type="entry name" value="BPL_LPL_CATALYTIC"/>
    <property type="match status" value="1"/>
</dbReference>
<dbReference type="KEGG" id="lpan:LPMP_310990"/>
<gene>
    <name evidence="4" type="ORF">LPMP_310990</name>
</gene>
<dbReference type="RefSeq" id="XP_010701487.1">
    <property type="nucleotide sequence ID" value="XM_010703185.1"/>
</dbReference>
<dbReference type="PANTHER" id="PTHR12835">
    <property type="entry name" value="BIOTIN PROTEIN LIGASE"/>
    <property type="match status" value="1"/>
</dbReference>
<sequence length="263" mass="28552">MPANFPPNIQFLEEVGSTMDVARTMKMTAGGQPFALVAAVQTAGRGTCGRTWTSPKGNLYMTLGVPQQGQPPCFKEELVPVLPLICGLACRRAVLEVLHLDEASAKASLAAEASKAVSTKWPNDIIYKHKKIGGSLIEADGDYFIIGIGVNVAVTPQVTDAGREATMVNAIAEEFGVKSCTPQDLAKAIWHHFFDICTSPEQTRESVIESFDKVMDKSLKLHKRLPGGRDPEELTAVSLNSWGHLRVRHADGTMEDLAAEYLF</sequence>
<dbReference type="Proteomes" id="UP000063063">
    <property type="component" value="Chromosome 31"/>
</dbReference>
<name>A0A088SFX4_LEIPA</name>
<dbReference type="EC" id="6.3.4.15" evidence="4"/>
<dbReference type="SUPFAM" id="SSF55681">
    <property type="entry name" value="Class II aaRS and biotin synthetases"/>
    <property type="match status" value="1"/>
</dbReference>
<protein>
    <submittedName>
        <fullName evidence="4">Biotin/lipoate protein ligase-like protein</fullName>
        <ecNumber evidence="4">6.3.4.15</ecNumber>
    </submittedName>
</protein>
<organism evidence="4 5">
    <name type="scientific">Leishmania panamensis</name>
    <dbReference type="NCBI Taxonomy" id="5679"/>
    <lineage>
        <taxon>Eukaryota</taxon>
        <taxon>Discoba</taxon>
        <taxon>Euglenozoa</taxon>
        <taxon>Kinetoplastea</taxon>
        <taxon>Metakinetoplastina</taxon>
        <taxon>Trypanosomatida</taxon>
        <taxon>Trypanosomatidae</taxon>
        <taxon>Leishmaniinae</taxon>
        <taxon>Leishmania</taxon>
        <taxon>Leishmania guyanensis species complex</taxon>
    </lineage>
</organism>
<keyword evidence="5" id="KW-1185">Reference proteome</keyword>
<evidence type="ECO:0000256" key="1">
    <source>
        <dbReference type="ARBA" id="ARBA00009934"/>
    </source>
</evidence>
<dbReference type="PANTHER" id="PTHR12835:SF5">
    <property type="entry name" value="BIOTIN--PROTEIN LIGASE"/>
    <property type="match status" value="1"/>
</dbReference>